<organism evidence="1 2">
    <name type="scientific">Desulfosporosinus orientis (strain ATCC 19365 / DSM 765 / NCIMB 8382 / VKM B-1628 / Singapore I)</name>
    <name type="common">Desulfotomaculum orientis</name>
    <dbReference type="NCBI Taxonomy" id="768706"/>
    <lineage>
        <taxon>Bacteria</taxon>
        <taxon>Bacillati</taxon>
        <taxon>Bacillota</taxon>
        <taxon>Clostridia</taxon>
        <taxon>Eubacteriales</taxon>
        <taxon>Desulfitobacteriaceae</taxon>
        <taxon>Desulfosporosinus</taxon>
    </lineage>
</organism>
<reference evidence="2" key="1">
    <citation type="submission" date="2011-11" db="EMBL/GenBank/DDBJ databases">
        <title>Complete sequence of Desulfosporosinus orientis DSM 765.</title>
        <authorList>
            <person name="Lucas S."/>
            <person name="Han J."/>
            <person name="Lapidus A."/>
            <person name="Cheng J.-F."/>
            <person name="Goodwin L."/>
            <person name="Pitluck S."/>
            <person name="Peters L."/>
            <person name="Ovchinnikova G."/>
            <person name="Teshima H."/>
            <person name="Detter J.C."/>
            <person name="Han C."/>
            <person name="Tapia R."/>
            <person name="Land M."/>
            <person name="Hauser L."/>
            <person name="Kyrpides N."/>
            <person name="Ivanova N."/>
            <person name="Pagani I."/>
            <person name="Pester M."/>
            <person name="Spring S."/>
            <person name="Ollivier B."/>
            <person name="Rattei T."/>
            <person name="Klenk H.-P."/>
            <person name="Wagner M."/>
            <person name="Loy A."/>
            <person name="Woyke T."/>
        </authorList>
    </citation>
    <scope>NUCLEOTIDE SEQUENCE [LARGE SCALE GENOMIC DNA]</scope>
    <source>
        <strain evidence="2">ATCC 19365 / DSM 765 / NCIMB 8382 / VKM B-1628</strain>
    </source>
</reference>
<proteinExistence type="predicted"/>
<evidence type="ECO:0000313" key="2">
    <source>
        <dbReference type="Proteomes" id="UP000006346"/>
    </source>
</evidence>
<reference evidence="1 2" key="2">
    <citation type="journal article" date="2012" name="J. Bacteriol.">
        <title>Complete genome sequences of Desulfosporosinus orientis DSM765T, Desulfosporosinus youngiae DSM17734T, Desulfosporosinus meridiei DSM13257T, and Desulfosporosinus acidiphilus DSM22704T.</title>
        <authorList>
            <person name="Pester M."/>
            <person name="Brambilla E."/>
            <person name="Alazard D."/>
            <person name="Rattei T."/>
            <person name="Weinmaier T."/>
            <person name="Han J."/>
            <person name="Lucas S."/>
            <person name="Lapidus A."/>
            <person name="Cheng J.F."/>
            <person name="Goodwin L."/>
            <person name="Pitluck S."/>
            <person name="Peters L."/>
            <person name="Ovchinnikova G."/>
            <person name="Teshima H."/>
            <person name="Detter J.C."/>
            <person name="Han C.S."/>
            <person name="Tapia R."/>
            <person name="Land M.L."/>
            <person name="Hauser L."/>
            <person name="Kyrpides N.C."/>
            <person name="Ivanova N.N."/>
            <person name="Pagani I."/>
            <person name="Huntmann M."/>
            <person name="Wei C.L."/>
            <person name="Davenport K.W."/>
            <person name="Daligault H."/>
            <person name="Chain P.S."/>
            <person name="Chen A."/>
            <person name="Mavromatis K."/>
            <person name="Markowitz V."/>
            <person name="Szeto E."/>
            <person name="Mikhailova N."/>
            <person name="Pati A."/>
            <person name="Wagner M."/>
            <person name="Woyke T."/>
            <person name="Ollivier B."/>
            <person name="Klenk H.P."/>
            <person name="Spring S."/>
            <person name="Loy A."/>
        </authorList>
    </citation>
    <scope>NUCLEOTIDE SEQUENCE [LARGE SCALE GENOMIC DNA]</scope>
    <source>
        <strain evidence="2">ATCC 19365 / DSM 765 / NCIMB 8382 / VKM B-1628</strain>
    </source>
</reference>
<evidence type="ECO:0000313" key="1">
    <source>
        <dbReference type="EMBL" id="AET68678.1"/>
    </source>
</evidence>
<keyword evidence="2" id="KW-1185">Reference proteome</keyword>
<gene>
    <name evidence="1" type="ordered locus">Desor_3173</name>
</gene>
<accession>G7W937</accession>
<sequence length="30" mass="3216">MRAYGTLTFRDNSVTLVEGCSGIITNIIGL</sequence>
<dbReference type="HOGENOM" id="CLU_3403180_0_0_9"/>
<dbReference type="EMBL" id="CP003108">
    <property type="protein sequence ID" value="AET68678.1"/>
    <property type="molecule type" value="Genomic_DNA"/>
</dbReference>
<dbReference type="AlphaFoldDB" id="G7W937"/>
<dbReference type="KEGG" id="dor:Desor_3173"/>
<protein>
    <submittedName>
        <fullName evidence="1">Uncharacterized protein</fullName>
    </submittedName>
</protein>
<name>G7W937_DESOD</name>
<dbReference type="Proteomes" id="UP000006346">
    <property type="component" value="Chromosome"/>
</dbReference>